<comment type="caution">
    <text evidence="2">The sequence shown here is derived from an EMBL/GenBank/DDBJ whole genome shotgun (WGS) entry which is preliminary data.</text>
</comment>
<keyword evidence="1" id="KW-1133">Transmembrane helix</keyword>
<feature type="transmembrane region" description="Helical" evidence="1">
    <location>
        <begin position="64"/>
        <end position="82"/>
    </location>
</feature>
<feature type="transmembrane region" description="Helical" evidence="1">
    <location>
        <begin position="19"/>
        <end position="37"/>
    </location>
</feature>
<feature type="transmembrane region" description="Helical" evidence="1">
    <location>
        <begin position="437"/>
        <end position="458"/>
    </location>
</feature>
<evidence type="ECO:0000256" key="1">
    <source>
        <dbReference type="SAM" id="Phobius"/>
    </source>
</evidence>
<feature type="transmembrane region" description="Helical" evidence="1">
    <location>
        <begin position="143"/>
        <end position="161"/>
    </location>
</feature>
<feature type="transmembrane region" description="Helical" evidence="1">
    <location>
        <begin position="262"/>
        <end position="279"/>
    </location>
</feature>
<feature type="transmembrane region" description="Helical" evidence="1">
    <location>
        <begin position="359"/>
        <end position="376"/>
    </location>
</feature>
<organism evidence="2 3">
    <name type="scientific">Tenacibaculum geojense</name>
    <dbReference type="NCBI Taxonomy" id="915352"/>
    <lineage>
        <taxon>Bacteria</taxon>
        <taxon>Pseudomonadati</taxon>
        <taxon>Bacteroidota</taxon>
        <taxon>Flavobacteriia</taxon>
        <taxon>Flavobacteriales</taxon>
        <taxon>Flavobacteriaceae</taxon>
        <taxon>Tenacibaculum</taxon>
    </lineage>
</organism>
<accession>A0ABW3JSA5</accession>
<name>A0ABW3JSA5_9FLAO</name>
<keyword evidence="1" id="KW-0472">Membrane</keyword>
<dbReference type="InterPro" id="IPR006160">
    <property type="entry name" value="SCFA_transpt_AtoE"/>
</dbReference>
<reference evidence="3" key="1">
    <citation type="journal article" date="2019" name="Int. J. Syst. Evol. Microbiol.">
        <title>The Global Catalogue of Microorganisms (GCM) 10K type strain sequencing project: providing services to taxonomists for standard genome sequencing and annotation.</title>
        <authorList>
            <consortium name="The Broad Institute Genomics Platform"/>
            <consortium name="The Broad Institute Genome Sequencing Center for Infectious Disease"/>
            <person name="Wu L."/>
            <person name="Ma J."/>
        </authorList>
    </citation>
    <scope>NUCLEOTIDE SEQUENCE [LARGE SCALE GENOMIC DNA]</scope>
    <source>
        <strain evidence="3">CCUG 60527</strain>
    </source>
</reference>
<dbReference type="Proteomes" id="UP001597062">
    <property type="component" value="Unassembled WGS sequence"/>
</dbReference>
<dbReference type="PANTHER" id="PTHR41983:SF2">
    <property type="entry name" value="SHORT-CHAIN FATTY ACID TRANSPORTER-RELATED"/>
    <property type="match status" value="1"/>
</dbReference>
<evidence type="ECO:0000313" key="3">
    <source>
        <dbReference type="Proteomes" id="UP001597062"/>
    </source>
</evidence>
<evidence type="ECO:0000313" key="2">
    <source>
        <dbReference type="EMBL" id="MFD0993279.1"/>
    </source>
</evidence>
<protein>
    <submittedName>
        <fullName evidence="2">Short-chain fatty acid transporter</fullName>
    </submittedName>
</protein>
<dbReference type="Pfam" id="PF02667">
    <property type="entry name" value="SCFA_trans"/>
    <property type="match status" value="1"/>
</dbReference>
<feature type="transmembrane region" description="Helical" evidence="1">
    <location>
        <begin position="291"/>
        <end position="308"/>
    </location>
</feature>
<feature type="transmembrane region" description="Helical" evidence="1">
    <location>
        <begin position="209"/>
        <end position="228"/>
    </location>
</feature>
<sequence length="459" mass="50727">MKVTQRIEYFFEKYLPSPLTIAVLLTLLTMVLAIFFTKPESTSLSSYSLEVLGYWQQGIWSNNLLVFAYQMMLILVLGHVLVLRKPASNLILKITKYCNDTASSAAIVIVATMLVSFFNWGLGLIFGALLARKVAEHAQQNNIPLNYPIVGAAGYIGFLVWHGGISGSAPIKINEDGHLLSLMKSVSSEKILTQLPQNIRYSDTVFSSWNLIIFFTVLITVAFTFYFLGKKANPTIINLPNYEMNKEIKITTNAEKLDASKWIAYFFGGVIFISFIYVYRLDILQLKITPNLINFFMLGLGLILHGSIQKFSNAVGEAISDISGILIQFPLYFGIMSIMNTSGMVGLIANFFVSISNPTTLPIFTFFSAGLVNIFVPSGGGQWVVQGPIVVESALTLGVPLPKAIMALAYGDQVTNMLQPFWALPLLGITKLKAREILPYTLIAMVVGSMVYLLGLIIF</sequence>
<feature type="transmembrane region" description="Helical" evidence="1">
    <location>
        <begin position="102"/>
        <end position="131"/>
    </location>
</feature>
<proteinExistence type="predicted"/>
<keyword evidence="3" id="KW-1185">Reference proteome</keyword>
<dbReference type="EMBL" id="JBHTJR010000045">
    <property type="protein sequence ID" value="MFD0993279.1"/>
    <property type="molecule type" value="Genomic_DNA"/>
</dbReference>
<keyword evidence="1" id="KW-0812">Transmembrane</keyword>
<dbReference type="RefSeq" id="WP_386107368.1">
    <property type="nucleotide sequence ID" value="NZ_JBHTJR010000045.1"/>
</dbReference>
<feature type="transmembrane region" description="Helical" evidence="1">
    <location>
        <begin position="329"/>
        <end position="353"/>
    </location>
</feature>
<dbReference type="PANTHER" id="PTHR41983">
    <property type="entry name" value="SHORT-CHAIN FATTY ACID TRANSPORTER-RELATED"/>
    <property type="match status" value="1"/>
</dbReference>
<gene>
    <name evidence="2" type="ORF">ACFQ1U_08690</name>
</gene>